<protein>
    <recommendedName>
        <fullName evidence="7">Mediator of RNA polymerase II transcription subunit 9</fullName>
    </recommendedName>
    <alternativeName>
        <fullName evidence="7">Mediator complex subunit 9</fullName>
    </alternativeName>
</protein>
<reference evidence="10" key="1">
    <citation type="journal article" date="2020" name="Stud. Mycol.">
        <title>101 Dothideomycetes genomes: a test case for predicting lifestyles and emergence of pathogens.</title>
        <authorList>
            <person name="Haridas S."/>
            <person name="Albert R."/>
            <person name="Binder M."/>
            <person name="Bloem J."/>
            <person name="Labutti K."/>
            <person name="Salamov A."/>
            <person name="Andreopoulos B."/>
            <person name="Baker S."/>
            <person name="Barry K."/>
            <person name="Bills G."/>
            <person name="Bluhm B."/>
            <person name="Cannon C."/>
            <person name="Castanera R."/>
            <person name="Culley D."/>
            <person name="Daum C."/>
            <person name="Ezra D."/>
            <person name="Gonzalez J."/>
            <person name="Henrissat B."/>
            <person name="Kuo A."/>
            <person name="Liang C."/>
            <person name="Lipzen A."/>
            <person name="Lutzoni F."/>
            <person name="Magnuson J."/>
            <person name="Mondo S."/>
            <person name="Nolan M."/>
            <person name="Ohm R."/>
            <person name="Pangilinan J."/>
            <person name="Park H.-J."/>
            <person name="Ramirez L."/>
            <person name="Alfaro M."/>
            <person name="Sun H."/>
            <person name="Tritt A."/>
            <person name="Yoshinaga Y."/>
            <person name="Zwiers L.-H."/>
            <person name="Turgeon B."/>
            <person name="Goodwin S."/>
            <person name="Spatafora J."/>
            <person name="Crous P."/>
            <person name="Grigoriev I."/>
        </authorList>
    </citation>
    <scope>NUCLEOTIDE SEQUENCE</scope>
    <source>
        <strain evidence="10">CBS 113979</strain>
    </source>
</reference>
<evidence type="ECO:0000256" key="5">
    <source>
        <dbReference type="ARBA" id="ARBA00023163"/>
    </source>
</evidence>
<sequence length="172" mass="18174">MNPTHTPSHPPTPGQAPPPTTTTTVQTETSPEIPAHLFDILPSLHEILSRLQPTSSSHLALPGSTPNSQTSPSKPPHGLTMNPTSTPTPGAISTSNIGAAGGVGGQGQGLPDDAPIPLHALPTAAIPLKLRLQRAKALVASLPDVERSVREQEEEIRELEERVRVLRGMRFD</sequence>
<dbReference type="GO" id="GO:0016592">
    <property type="term" value="C:mediator complex"/>
    <property type="evidence" value="ECO:0007669"/>
    <property type="project" value="InterPro"/>
</dbReference>
<dbReference type="EMBL" id="ML977149">
    <property type="protein sequence ID" value="KAF1988153.1"/>
    <property type="molecule type" value="Genomic_DNA"/>
</dbReference>
<feature type="compositionally biased region" description="Polar residues" evidence="9">
    <location>
        <begin position="81"/>
        <end position="97"/>
    </location>
</feature>
<evidence type="ECO:0000313" key="11">
    <source>
        <dbReference type="Proteomes" id="UP000800041"/>
    </source>
</evidence>
<feature type="compositionally biased region" description="Polar residues" evidence="9">
    <location>
        <begin position="54"/>
        <end position="72"/>
    </location>
</feature>
<dbReference type="GO" id="GO:0003712">
    <property type="term" value="F:transcription coregulator activity"/>
    <property type="evidence" value="ECO:0007669"/>
    <property type="project" value="InterPro"/>
</dbReference>
<keyword evidence="5 7" id="KW-0804">Transcription</keyword>
<dbReference type="AlphaFoldDB" id="A0A6G1H4K1"/>
<evidence type="ECO:0000256" key="4">
    <source>
        <dbReference type="ARBA" id="ARBA00023159"/>
    </source>
</evidence>
<dbReference type="Proteomes" id="UP000800041">
    <property type="component" value="Unassembled WGS sequence"/>
</dbReference>
<evidence type="ECO:0000256" key="8">
    <source>
        <dbReference type="SAM" id="Coils"/>
    </source>
</evidence>
<keyword evidence="3 7" id="KW-0805">Transcription regulation</keyword>
<comment type="subcellular location">
    <subcellularLocation>
        <location evidence="1 7">Nucleus</location>
    </subcellularLocation>
</comment>
<keyword evidence="8" id="KW-0175">Coiled coil</keyword>
<keyword evidence="11" id="KW-1185">Reference proteome</keyword>
<comment type="function">
    <text evidence="7">Component of the Mediator complex, a coactivator involved in the regulated transcription of nearly all RNA polymerase II-dependent genes. Mediator functions as a bridge to convey information from gene-specific regulatory proteins to the basal RNA polymerase II transcription machinery. Mediator is recruited to promoters by direct interactions with regulatory proteins and serves as a scaffold for the assembly of a functional preinitiation complex with RNA polymerase II and the general transcription factors.</text>
</comment>
<keyword evidence="4 7" id="KW-0010">Activator</keyword>
<dbReference type="Pfam" id="PF07544">
    <property type="entry name" value="Med9"/>
    <property type="match status" value="1"/>
</dbReference>
<dbReference type="InterPro" id="IPR011425">
    <property type="entry name" value="Med9"/>
</dbReference>
<evidence type="ECO:0000313" key="10">
    <source>
        <dbReference type="EMBL" id="KAF1988153.1"/>
    </source>
</evidence>
<feature type="region of interest" description="Disordered" evidence="9">
    <location>
        <begin position="1"/>
        <end position="37"/>
    </location>
</feature>
<feature type="region of interest" description="Disordered" evidence="9">
    <location>
        <begin position="54"/>
        <end position="118"/>
    </location>
</feature>
<evidence type="ECO:0000256" key="1">
    <source>
        <dbReference type="ARBA" id="ARBA00004123"/>
    </source>
</evidence>
<gene>
    <name evidence="7" type="primary">MED9</name>
    <name evidence="10" type="ORF">K402DRAFT_419512</name>
</gene>
<evidence type="ECO:0000256" key="6">
    <source>
        <dbReference type="ARBA" id="ARBA00023242"/>
    </source>
</evidence>
<comment type="subunit">
    <text evidence="7">Component of the Mediator complex.</text>
</comment>
<evidence type="ECO:0000256" key="9">
    <source>
        <dbReference type="SAM" id="MobiDB-lite"/>
    </source>
</evidence>
<keyword evidence="6 7" id="KW-0539">Nucleus</keyword>
<feature type="compositionally biased region" description="Low complexity" evidence="9">
    <location>
        <begin position="21"/>
        <end position="31"/>
    </location>
</feature>
<evidence type="ECO:0000256" key="7">
    <source>
        <dbReference type="RuleBase" id="RU364145"/>
    </source>
</evidence>
<evidence type="ECO:0000256" key="2">
    <source>
        <dbReference type="ARBA" id="ARBA00008089"/>
    </source>
</evidence>
<feature type="coiled-coil region" evidence="8">
    <location>
        <begin position="142"/>
        <end position="169"/>
    </location>
</feature>
<evidence type="ECO:0000256" key="3">
    <source>
        <dbReference type="ARBA" id="ARBA00023015"/>
    </source>
</evidence>
<dbReference type="GO" id="GO:0006357">
    <property type="term" value="P:regulation of transcription by RNA polymerase II"/>
    <property type="evidence" value="ECO:0007669"/>
    <property type="project" value="InterPro"/>
</dbReference>
<organism evidence="10 11">
    <name type="scientific">Aulographum hederae CBS 113979</name>
    <dbReference type="NCBI Taxonomy" id="1176131"/>
    <lineage>
        <taxon>Eukaryota</taxon>
        <taxon>Fungi</taxon>
        <taxon>Dikarya</taxon>
        <taxon>Ascomycota</taxon>
        <taxon>Pezizomycotina</taxon>
        <taxon>Dothideomycetes</taxon>
        <taxon>Pleosporomycetidae</taxon>
        <taxon>Aulographales</taxon>
        <taxon>Aulographaceae</taxon>
    </lineage>
</organism>
<proteinExistence type="inferred from homology"/>
<feature type="compositionally biased region" description="Gly residues" evidence="9">
    <location>
        <begin position="99"/>
        <end position="108"/>
    </location>
</feature>
<accession>A0A6G1H4K1</accession>
<name>A0A6G1H4K1_9PEZI</name>
<comment type="similarity">
    <text evidence="2 7">Belongs to the Mediator complex subunit 9 family.</text>
</comment>
<feature type="compositionally biased region" description="Pro residues" evidence="9">
    <location>
        <begin position="8"/>
        <end position="20"/>
    </location>
</feature>